<dbReference type="InterPro" id="IPR011335">
    <property type="entry name" value="Restrct_endonuc-II-like"/>
</dbReference>
<comment type="caution">
    <text evidence="5">The sequence shown here is derived from an EMBL/GenBank/DDBJ whole genome shotgun (WGS) entry which is preliminary data.</text>
</comment>
<accession>A0A6M0RI48</accession>
<proteinExistence type="predicted"/>
<keyword evidence="2" id="KW-0378">Hydrolase</keyword>
<keyword evidence="2" id="KW-0547">Nucleotide-binding</keyword>
<reference evidence="5 6" key="1">
    <citation type="journal article" date="2020" name="Microb. Ecol.">
        <title>Ecogenomics of the Marine Benthic Filamentous Cyanobacterium Adonisia.</title>
        <authorList>
            <person name="Walter J.M."/>
            <person name="Coutinho F.H."/>
            <person name="Leomil L."/>
            <person name="Hargreaves P.I."/>
            <person name="Campeao M.E."/>
            <person name="Vieira V.V."/>
            <person name="Silva B.S."/>
            <person name="Fistarol G.O."/>
            <person name="Salomon P.S."/>
            <person name="Sawabe T."/>
            <person name="Mino S."/>
            <person name="Hosokawa M."/>
            <person name="Miyashita H."/>
            <person name="Maruyama F."/>
            <person name="van Verk M.C."/>
            <person name="Dutilh B.E."/>
            <person name="Thompson C.C."/>
            <person name="Thompson F.L."/>
        </authorList>
    </citation>
    <scope>NUCLEOTIDE SEQUENCE [LARGE SCALE GENOMIC DNA]</scope>
    <source>
        <strain evidence="5 6">CCMR0081</strain>
    </source>
</reference>
<dbReference type="Proteomes" id="UP000481033">
    <property type="component" value="Unassembled WGS sequence"/>
</dbReference>
<evidence type="ECO:0000256" key="1">
    <source>
        <dbReference type="ARBA" id="ARBA00022763"/>
    </source>
</evidence>
<name>A0A6M0RI48_9CYAN</name>
<dbReference type="GO" id="GO:0006281">
    <property type="term" value="P:DNA repair"/>
    <property type="evidence" value="ECO:0007669"/>
    <property type="project" value="UniProtKB-KW"/>
</dbReference>
<evidence type="ECO:0000256" key="2">
    <source>
        <dbReference type="ARBA" id="ARBA00022806"/>
    </source>
</evidence>
<keyword evidence="6" id="KW-1185">Reference proteome</keyword>
<dbReference type="Pfam" id="PF12705">
    <property type="entry name" value="PDDEXK_1"/>
    <property type="match status" value="1"/>
</dbReference>
<keyword evidence="1" id="KW-0227">DNA damage</keyword>
<sequence>MLAMVYLLSATKLKSYAQCPRAYYYRYEYGLKQPSIFGAAVLGTVLHGALAQLYQDWHYQDPLPSEEWLRYCWENQIGALTAAQMEEGWQILQRYFETEILPLGVMKRPLATEGRIQGLLQVNGLEFKLTGRYDRLDSLEDGLELIDYKSAKNPTLPETNTIDLQLGLYSLALEQRYGKLLRRMSLLFLRTGERVTYEVTYEHRRQVEGMIGELALRLLDEEDWQPQCGEQCGQCVYARYCSAIEAEPEPLPEVRPKTRKLQLCLSF</sequence>
<evidence type="ECO:0000313" key="5">
    <source>
        <dbReference type="EMBL" id="NEZ55829.1"/>
    </source>
</evidence>
<keyword evidence="2" id="KW-0347">Helicase</keyword>
<evidence type="ECO:0000259" key="4">
    <source>
        <dbReference type="Pfam" id="PF12705"/>
    </source>
</evidence>
<dbReference type="GO" id="GO:0004386">
    <property type="term" value="F:helicase activity"/>
    <property type="evidence" value="ECO:0007669"/>
    <property type="project" value="UniProtKB-KW"/>
</dbReference>
<evidence type="ECO:0000256" key="3">
    <source>
        <dbReference type="ARBA" id="ARBA00023204"/>
    </source>
</evidence>
<organism evidence="5 6">
    <name type="scientific">Adonisia turfae CCMR0081</name>
    <dbReference type="NCBI Taxonomy" id="2292702"/>
    <lineage>
        <taxon>Bacteria</taxon>
        <taxon>Bacillati</taxon>
        <taxon>Cyanobacteriota</taxon>
        <taxon>Adonisia</taxon>
        <taxon>Adonisia turfae</taxon>
    </lineage>
</organism>
<evidence type="ECO:0000313" key="6">
    <source>
        <dbReference type="Proteomes" id="UP000481033"/>
    </source>
</evidence>
<protein>
    <submittedName>
        <fullName evidence="5">PD-(D/E)XK nuclease family protein</fullName>
    </submittedName>
</protein>
<gene>
    <name evidence="5" type="ORF">DXZ20_09115</name>
</gene>
<dbReference type="AlphaFoldDB" id="A0A6M0RI48"/>
<dbReference type="EMBL" id="QXHD01000004">
    <property type="protein sequence ID" value="NEZ55829.1"/>
    <property type="molecule type" value="Genomic_DNA"/>
</dbReference>
<keyword evidence="3" id="KW-0234">DNA repair</keyword>
<feature type="domain" description="PD-(D/E)XK endonuclease-like" evidence="4">
    <location>
        <begin position="8"/>
        <end position="241"/>
    </location>
</feature>
<dbReference type="Gene3D" id="3.90.320.10">
    <property type="match status" value="1"/>
</dbReference>
<dbReference type="InterPro" id="IPR038726">
    <property type="entry name" value="PDDEXK_AddAB-type"/>
</dbReference>
<dbReference type="RefSeq" id="WP_163697726.1">
    <property type="nucleotide sequence ID" value="NZ_QXHD01000004.1"/>
</dbReference>
<dbReference type="InterPro" id="IPR011604">
    <property type="entry name" value="PDDEXK-like_dom_sf"/>
</dbReference>
<keyword evidence="2" id="KW-0067">ATP-binding</keyword>
<dbReference type="SUPFAM" id="SSF52980">
    <property type="entry name" value="Restriction endonuclease-like"/>
    <property type="match status" value="1"/>
</dbReference>